<keyword evidence="2" id="KW-1185">Reference proteome</keyword>
<proteinExistence type="predicted"/>
<gene>
    <name evidence="1" type="ORF">Daus18300_009025</name>
</gene>
<sequence>MPFLKKILNFTGLGKKDTMAKSGEFEPTDIFKARYQDPEVLIAYVKTLPDRFTDDKITVKTLKDGSLGLRLPRKLDKEEIEGALEAFRKAEEVRRSDDRD</sequence>
<name>A0ABR3WG08_9PEZI</name>
<evidence type="ECO:0000313" key="1">
    <source>
        <dbReference type="EMBL" id="KAL1860682.1"/>
    </source>
</evidence>
<dbReference type="EMBL" id="JAWRVE010000089">
    <property type="protein sequence ID" value="KAL1860682.1"/>
    <property type="molecule type" value="Genomic_DNA"/>
</dbReference>
<evidence type="ECO:0000313" key="2">
    <source>
        <dbReference type="Proteomes" id="UP001583177"/>
    </source>
</evidence>
<organism evidence="1 2">
    <name type="scientific">Diaporthe australafricana</name>
    <dbReference type="NCBI Taxonomy" id="127596"/>
    <lineage>
        <taxon>Eukaryota</taxon>
        <taxon>Fungi</taxon>
        <taxon>Dikarya</taxon>
        <taxon>Ascomycota</taxon>
        <taxon>Pezizomycotina</taxon>
        <taxon>Sordariomycetes</taxon>
        <taxon>Sordariomycetidae</taxon>
        <taxon>Diaporthales</taxon>
        <taxon>Diaporthaceae</taxon>
        <taxon>Diaporthe</taxon>
    </lineage>
</organism>
<comment type="caution">
    <text evidence="1">The sequence shown here is derived from an EMBL/GenBank/DDBJ whole genome shotgun (WGS) entry which is preliminary data.</text>
</comment>
<dbReference type="Proteomes" id="UP001583177">
    <property type="component" value="Unassembled WGS sequence"/>
</dbReference>
<protein>
    <submittedName>
        <fullName evidence="1">Uncharacterized protein</fullName>
    </submittedName>
</protein>
<accession>A0ABR3WG08</accession>
<reference evidence="1 2" key="1">
    <citation type="journal article" date="2024" name="IMA Fungus">
        <title>IMA Genome - F19 : A genome assembly and annotation guide to empower mycologists, including annotated draft genome sequences of Ceratocystis pirilliformis, Diaporthe australafricana, Fusarium ophioides, Paecilomyces lecythidis, and Sporothrix stenoceras.</title>
        <authorList>
            <person name="Aylward J."/>
            <person name="Wilson A.M."/>
            <person name="Visagie C.M."/>
            <person name="Spraker J."/>
            <person name="Barnes I."/>
            <person name="Buitendag C."/>
            <person name="Ceriani C."/>
            <person name="Del Mar Angel L."/>
            <person name="du Plessis D."/>
            <person name="Fuchs T."/>
            <person name="Gasser K."/>
            <person name="Kramer D."/>
            <person name="Li W."/>
            <person name="Munsamy K."/>
            <person name="Piso A."/>
            <person name="Price J.L."/>
            <person name="Sonnekus B."/>
            <person name="Thomas C."/>
            <person name="van der Nest A."/>
            <person name="van Dijk A."/>
            <person name="van Heerden A."/>
            <person name="van Vuuren N."/>
            <person name="Yilmaz N."/>
            <person name="Duong T.A."/>
            <person name="van der Merwe N.A."/>
            <person name="Wingfield M.J."/>
            <person name="Wingfield B.D."/>
        </authorList>
    </citation>
    <scope>NUCLEOTIDE SEQUENCE [LARGE SCALE GENOMIC DNA]</scope>
    <source>
        <strain evidence="1 2">CMW 18300</strain>
    </source>
</reference>